<evidence type="ECO:0008006" key="3">
    <source>
        <dbReference type="Google" id="ProtNLM"/>
    </source>
</evidence>
<gene>
    <name evidence="1" type="ORF">SPIL2461_LOCUS23045</name>
</gene>
<comment type="caution">
    <text evidence="1">The sequence shown here is derived from an EMBL/GenBank/DDBJ whole genome shotgun (WGS) entry which is preliminary data.</text>
</comment>
<keyword evidence="2" id="KW-1185">Reference proteome</keyword>
<name>A0A812YEK5_SYMPI</name>
<accession>A0A812YEK5</accession>
<dbReference type="OrthoDB" id="428831at2759"/>
<reference evidence="1" key="1">
    <citation type="submission" date="2021-02" db="EMBL/GenBank/DDBJ databases">
        <authorList>
            <person name="Dougan E. K."/>
            <person name="Rhodes N."/>
            <person name="Thang M."/>
            <person name="Chan C."/>
        </authorList>
    </citation>
    <scope>NUCLEOTIDE SEQUENCE</scope>
</reference>
<dbReference type="AlphaFoldDB" id="A0A812YEK5"/>
<sequence length="281" mass="31349">MALALPVQWPRLGHVPVRKHRVSCRCTDQSWRVQAATLGGTLVSLLKALRQAGVAERRKRLREATTAQLRIISAGLRLRVVEGSRTALMGRIEEALVQDARLAAPDQPIGRILRSFPTNKTDQFEQLMIERLSCAKLKGLCRPLRLSTAGKKAELANQIIMELMERHPPGFQEPDVVNIPASTPRALHVEAHFPAETSDQEPALAFEAAEPNPEGIHAPECSQTAEEDVEDGVLIPTVLVSEEERRECQQVERRQRRRNRFAEILAEELSGIMTPQQGATY</sequence>
<dbReference type="EMBL" id="CAJNIZ010047873">
    <property type="protein sequence ID" value="CAE7777485.1"/>
    <property type="molecule type" value="Genomic_DNA"/>
</dbReference>
<dbReference type="Proteomes" id="UP000649617">
    <property type="component" value="Unassembled WGS sequence"/>
</dbReference>
<proteinExistence type="predicted"/>
<evidence type="ECO:0000313" key="2">
    <source>
        <dbReference type="Proteomes" id="UP000649617"/>
    </source>
</evidence>
<evidence type="ECO:0000313" key="1">
    <source>
        <dbReference type="EMBL" id="CAE7777485.1"/>
    </source>
</evidence>
<organism evidence="1 2">
    <name type="scientific">Symbiodinium pilosum</name>
    <name type="common">Dinoflagellate</name>
    <dbReference type="NCBI Taxonomy" id="2952"/>
    <lineage>
        <taxon>Eukaryota</taxon>
        <taxon>Sar</taxon>
        <taxon>Alveolata</taxon>
        <taxon>Dinophyceae</taxon>
        <taxon>Suessiales</taxon>
        <taxon>Symbiodiniaceae</taxon>
        <taxon>Symbiodinium</taxon>
    </lineage>
</organism>
<protein>
    <recommendedName>
        <fullName evidence="3">SAP domain-containing protein</fullName>
    </recommendedName>
</protein>